<protein>
    <submittedName>
        <fullName evidence="2">Uncharacterized protein</fullName>
    </submittedName>
</protein>
<comment type="caution">
    <text evidence="2">The sequence shown here is derived from an EMBL/GenBank/DDBJ whole genome shotgun (WGS) entry which is preliminary data.</text>
</comment>
<accession>A0A9N7V066</accession>
<feature type="region of interest" description="Disordered" evidence="1">
    <location>
        <begin position="1"/>
        <end position="22"/>
    </location>
</feature>
<evidence type="ECO:0000256" key="1">
    <source>
        <dbReference type="SAM" id="MobiDB-lite"/>
    </source>
</evidence>
<keyword evidence="3" id="KW-1185">Reference proteome</keyword>
<proteinExistence type="predicted"/>
<dbReference type="EMBL" id="CADEAL010002436">
    <property type="protein sequence ID" value="CAB1440326.1"/>
    <property type="molecule type" value="Genomic_DNA"/>
</dbReference>
<gene>
    <name evidence="2" type="ORF">PLEPLA_LOCUS28092</name>
</gene>
<feature type="compositionally biased region" description="Low complexity" evidence="1">
    <location>
        <begin position="8"/>
        <end position="21"/>
    </location>
</feature>
<organism evidence="2 3">
    <name type="scientific">Pleuronectes platessa</name>
    <name type="common">European plaice</name>
    <dbReference type="NCBI Taxonomy" id="8262"/>
    <lineage>
        <taxon>Eukaryota</taxon>
        <taxon>Metazoa</taxon>
        <taxon>Chordata</taxon>
        <taxon>Craniata</taxon>
        <taxon>Vertebrata</taxon>
        <taxon>Euteleostomi</taxon>
        <taxon>Actinopterygii</taxon>
        <taxon>Neopterygii</taxon>
        <taxon>Teleostei</taxon>
        <taxon>Neoteleostei</taxon>
        <taxon>Acanthomorphata</taxon>
        <taxon>Carangaria</taxon>
        <taxon>Pleuronectiformes</taxon>
        <taxon>Pleuronectoidei</taxon>
        <taxon>Pleuronectidae</taxon>
        <taxon>Pleuronectes</taxon>
    </lineage>
</organism>
<reference evidence="2" key="1">
    <citation type="submission" date="2020-03" db="EMBL/GenBank/DDBJ databases">
        <authorList>
            <person name="Weist P."/>
        </authorList>
    </citation>
    <scope>NUCLEOTIDE SEQUENCE</scope>
</reference>
<sequence length="97" mass="10627">MGSIGGASNILSSSLPSVSHSQHLTGTQWGEEDLCFGWSSQRYNLLFLLVPPPSERYTTKHSWKAAQWIAYCCGDGVLWAAVLCHNLGTDSGWRIEG</sequence>
<evidence type="ECO:0000313" key="2">
    <source>
        <dbReference type="EMBL" id="CAB1440326.1"/>
    </source>
</evidence>
<dbReference type="AlphaFoldDB" id="A0A9N7V066"/>
<dbReference type="Proteomes" id="UP001153269">
    <property type="component" value="Unassembled WGS sequence"/>
</dbReference>
<name>A0A9N7V066_PLEPL</name>
<evidence type="ECO:0000313" key="3">
    <source>
        <dbReference type="Proteomes" id="UP001153269"/>
    </source>
</evidence>